<gene>
    <name evidence="5" type="ORF">ECPE_LOCUS11818</name>
</gene>
<keyword evidence="6" id="KW-1185">Reference proteome</keyword>
<reference evidence="5 6" key="2">
    <citation type="submission" date="2018-11" db="EMBL/GenBank/DDBJ databases">
        <authorList>
            <consortium name="Pathogen Informatics"/>
        </authorList>
    </citation>
    <scope>NUCLEOTIDE SEQUENCE [LARGE SCALE GENOMIC DNA]</scope>
    <source>
        <strain evidence="5 6">Egypt</strain>
    </source>
</reference>
<evidence type="ECO:0000256" key="1">
    <source>
        <dbReference type="ARBA" id="ARBA00022670"/>
    </source>
</evidence>
<name>A0A183AXY3_9TREM</name>
<feature type="domain" description="UBP34/UBP24/USP9X/USP9Y-like ARM repeat region" evidence="4">
    <location>
        <begin position="15"/>
        <end position="194"/>
    </location>
</feature>
<keyword evidence="1" id="KW-0645">Protease</keyword>
<keyword evidence="2" id="KW-0833">Ubl conjugation pathway</keyword>
<dbReference type="EMBL" id="UZAN01051578">
    <property type="protein sequence ID" value="VDP88995.1"/>
    <property type="molecule type" value="Genomic_DNA"/>
</dbReference>
<proteinExistence type="predicted"/>
<evidence type="ECO:0000313" key="5">
    <source>
        <dbReference type="EMBL" id="VDP88995.1"/>
    </source>
</evidence>
<dbReference type="InterPro" id="IPR056850">
    <property type="entry name" value="ARM_UBP34_24_USP9X_Y"/>
</dbReference>
<dbReference type="WBParaSite" id="ECPE_0001185301-mRNA-1">
    <property type="protein sequence ID" value="ECPE_0001185301-mRNA-1"/>
    <property type="gene ID" value="ECPE_0001185301"/>
</dbReference>
<dbReference type="GO" id="GO:0006508">
    <property type="term" value="P:proteolysis"/>
    <property type="evidence" value="ECO:0007669"/>
    <property type="project" value="UniProtKB-KW"/>
</dbReference>
<reference evidence="7" key="1">
    <citation type="submission" date="2016-06" db="UniProtKB">
        <authorList>
            <consortium name="WormBaseParasite"/>
        </authorList>
    </citation>
    <scope>IDENTIFICATION</scope>
</reference>
<dbReference type="GO" id="GO:0008233">
    <property type="term" value="F:peptidase activity"/>
    <property type="evidence" value="ECO:0007669"/>
    <property type="project" value="UniProtKB-KW"/>
</dbReference>
<organism evidence="7">
    <name type="scientific">Echinostoma caproni</name>
    <dbReference type="NCBI Taxonomy" id="27848"/>
    <lineage>
        <taxon>Eukaryota</taxon>
        <taxon>Metazoa</taxon>
        <taxon>Spiralia</taxon>
        <taxon>Lophotrochozoa</taxon>
        <taxon>Platyhelminthes</taxon>
        <taxon>Trematoda</taxon>
        <taxon>Digenea</taxon>
        <taxon>Plagiorchiida</taxon>
        <taxon>Echinostomata</taxon>
        <taxon>Echinostomatoidea</taxon>
        <taxon>Echinostomatidae</taxon>
        <taxon>Echinostoma</taxon>
    </lineage>
</organism>
<evidence type="ECO:0000256" key="3">
    <source>
        <dbReference type="ARBA" id="ARBA00022801"/>
    </source>
</evidence>
<protein>
    <submittedName>
        <fullName evidence="7">USP domain-containing protein</fullName>
    </submittedName>
</protein>
<evidence type="ECO:0000313" key="6">
    <source>
        <dbReference type="Proteomes" id="UP000272942"/>
    </source>
</evidence>
<accession>A0A183AXY3</accession>
<dbReference type="Pfam" id="PF25010">
    <property type="entry name" value="ARM_UBP24_USP9X-Y"/>
    <property type="match status" value="1"/>
</dbReference>
<evidence type="ECO:0000259" key="4">
    <source>
        <dbReference type="Pfam" id="PF25010"/>
    </source>
</evidence>
<evidence type="ECO:0000256" key="2">
    <source>
        <dbReference type="ARBA" id="ARBA00022786"/>
    </source>
</evidence>
<evidence type="ECO:0000313" key="7">
    <source>
        <dbReference type="WBParaSite" id="ECPE_0001185301-mRNA-1"/>
    </source>
</evidence>
<sequence>MTLPSTRIHSPYPTDDPLTVEKVANWMNEKKVLSLMLRENLHQPQYVEKVERVIRFMIKHNYLTKSDLDRIWDAQDGKHEAIVKNVFDMLAKLALEFTPEQLDHLFVCFQRSWAHATKRQCEHLIDLICRLAEEDRDGLMAQKVLDLLWDLAVDTESSVEISDFALKAHAKILDHNTSDVFLITDKIPWVLSCLE</sequence>
<keyword evidence="3" id="KW-0378">Hydrolase</keyword>
<dbReference type="OrthoDB" id="289038at2759"/>
<dbReference type="AlphaFoldDB" id="A0A183AXY3"/>
<dbReference type="Proteomes" id="UP000272942">
    <property type="component" value="Unassembled WGS sequence"/>
</dbReference>